<dbReference type="RefSeq" id="WP_211601357.1">
    <property type="nucleotide sequence ID" value="NZ_JAGSNF010000003.1"/>
</dbReference>
<feature type="domain" description="Beta-lactamase-related" evidence="1">
    <location>
        <begin position="12"/>
        <end position="362"/>
    </location>
</feature>
<organism evidence="2 3">
    <name type="scientific">Phycicoccus avicenniae</name>
    <dbReference type="NCBI Taxonomy" id="2828860"/>
    <lineage>
        <taxon>Bacteria</taxon>
        <taxon>Bacillati</taxon>
        <taxon>Actinomycetota</taxon>
        <taxon>Actinomycetes</taxon>
        <taxon>Micrococcales</taxon>
        <taxon>Intrasporangiaceae</taxon>
        <taxon>Phycicoccus</taxon>
    </lineage>
</organism>
<evidence type="ECO:0000259" key="1">
    <source>
        <dbReference type="Pfam" id="PF00144"/>
    </source>
</evidence>
<dbReference type="Gene3D" id="3.40.710.10">
    <property type="entry name" value="DD-peptidase/beta-lactamase superfamily"/>
    <property type="match status" value="1"/>
</dbReference>
<dbReference type="PANTHER" id="PTHR43283">
    <property type="entry name" value="BETA-LACTAMASE-RELATED"/>
    <property type="match status" value="1"/>
</dbReference>
<dbReference type="Pfam" id="PF00144">
    <property type="entry name" value="Beta-lactamase"/>
    <property type="match status" value="1"/>
</dbReference>
<dbReference type="InterPro" id="IPR001466">
    <property type="entry name" value="Beta-lactam-related"/>
</dbReference>
<dbReference type="PANTHER" id="PTHR43283:SF3">
    <property type="entry name" value="BETA-LACTAMASE FAMILY PROTEIN (AFU_ORTHOLOGUE AFUA_5G07500)"/>
    <property type="match status" value="1"/>
</dbReference>
<proteinExistence type="predicted"/>
<name>A0A941D986_9MICO</name>
<dbReference type="SUPFAM" id="SSF56601">
    <property type="entry name" value="beta-lactamase/transpeptidase-like"/>
    <property type="match status" value="1"/>
</dbReference>
<evidence type="ECO:0000313" key="2">
    <source>
        <dbReference type="EMBL" id="MBR7742197.1"/>
    </source>
</evidence>
<sequence length="378" mass="39026">MTFTGTLRCRRLDALVADGTLPGYSVAVRNGADVLLAVAGTSEPDGAGRPVAADTAYRLASLSKPVAALLTAGLVADGVLVPEDPVGRWLPELDGLAVLRRPDGPLTDTEDQAVVMTVHHLLTMTSGLGIGTDATPLTRAMETAGVHPGPVGPTLTRAELLARFAALPLTFQPGAGWAYHSSTEVLGILLERAAGGLLPDLVAERVTGPLDAPSVSFDAPPPERRAPALFVEDGTWRPIEPDGPRPDALPTLAAGLWGAAPDVLRVLDELVRPATLPVEAVAAARRPALTDVQRESAADFLPPGYSYGWQVSVATEDDPQGPRAGAVGWSGGTGTLGVADPAADRTSVLLTNRGLDGPSGAVAFEAFLADVRDLDGPR</sequence>
<dbReference type="InterPro" id="IPR012338">
    <property type="entry name" value="Beta-lactam/transpept-like"/>
</dbReference>
<reference evidence="2" key="1">
    <citation type="submission" date="2021-04" db="EMBL/GenBank/DDBJ databases">
        <title>Phycicoccus avicenniae sp. nov., a novel endophytic actinomycetes isolated from branch of Avicennia mariana.</title>
        <authorList>
            <person name="Tuo L."/>
        </authorList>
    </citation>
    <scope>NUCLEOTIDE SEQUENCE</scope>
    <source>
        <strain evidence="2">BSK3Z-2</strain>
    </source>
</reference>
<dbReference type="Proteomes" id="UP000677016">
    <property type="component" value="Unassembled WGS sequence"/>
</dbReference>
<protein>
    <submittedName>
        <fullName evidence="2">Beta-lactamase family protein</fullName>
    </submittedName>
</protein>
<dbReference type="EMBL" id="JAGSNF010000003">
    <property type="protein sequence ID" value="MBR7742197.1"/>
    <property type="molecule type" value="Genomic_DNA"/>
</dbReference>
<dbReference type="AlphaFoldDB" id="A0A941D986"/>
<gene>
    <name evidence="2" type="ORF">KC207_02675</name>
</gene>
<evidence type="ECO:0000313" key="3">
    <source>
        <dbReference type="Proteomes" id="UP000677016"/>
    </source>
</evidence>
<dbReference type="InterPro" id="IPR050789">
    <property type="entry name" value="Diverse_Enzym_Activities"/>
</dbReference>
<comment type="caution">
    <text evidence="2">The sequence shown here is derived from an EMBL/GenBank/DDBJ whole genome shotgun (WGS) entry which is preliminary data.</text>
</comment>
<accession>A0A941D986</accession>
<keyword evidence="3" id="KW-1185">Reference proteome</keyword>